<dbReference type="PROSITE" id="PS51384">
    <property type="entry name" value="FAD_FR"/>
    <property type="match status" value="1"/>
</dbReference>
<feature type="domain" description="FAD-binding FR-type" evidence="4">
    <location>
        <begin position="74"/>
        <end position="223"/>
    </location>
</feature>
<dbReference type="Proteomes" id="UP000662466">
    <property type="component" value="Unassembled WGS sequence"/>
</dbReference>
<dbReference type="InterPro" id="IPR052128">
    <property type="entry name" value="Oxidoreductase_NAD-binding"/>
</dbReference>
<dbReference type="Proteomes" id="UP000630445">
    <property type="component" value="Unassembled WGS sequence"/>
</dbReference>
<dbReference type="SUPFAM" id="SSF52343">
    <property type="entry name" value="Ferredoxin reductase-like, C-terminal NADP-linked domain"/>
    <property type="match status" value="1"/>
</dbReference>
<dbReference type="Gene3D" id="3.40.50.80">
    <property type="entry name" value="Nucleotide-binding domain of ferredoxin-NADP reductase (FNR) module"/>
    <property type="match status" value="1"/>
</dbReference>
<dbReference type="PANTHER" id="PTHR46505">
    <property type="entry name" value="OXIDOREDUCTASE NAD-BINDING DOMAIN-CONTAINING PROTEIN 1"/>
    <property type="match status" value="1"/>
</dbReference>
<gene>
    <name evidence="5" type="ORF">CNMCM5793_005150</name>
    <name evidence="6" type="ORF">CNMCM6106_008635</name>
</gene>
<evidence type="ECO:0000256" key="1">
    <source>
        <dbReference type="ARBA" id="ARBA00023002"/>
    </source>
</evidence>
<reference evidence="6" key="1">
    <citation type="submission" date="2020-06" db="EMBL/GenBank/DDBJ databases">
        <title>Draft genome sequences of strains closely related to Aspergillus parafelis and Aspergillus hiratsukae.</title>
        <authorList>
            <person name="Dos Santos R.A.C."/>
            <person name="Rivero-Menendez O."/>
            <person name="Steenwyk J.L."/>
            <person name="Mead M.E."/>
            <person name="Goldman G.H."/>
            <person name="Alastruey-Izquierdo A."/>
            <person name="Rokas A."/>
        </authorList>
    </citation>
    <scope>NUCLEOTIDE SEQUENCE</scope>
    <source>
        <strain evidence="5">CNM-CM5793</strain>
        <strain evidence="6">CNM-CM6106</strain>
    </source>
</reference>
<dbReference type="EMBL" id="JACBAF010002247">
    <property type="protein sequence ID" value="KAF7161397.1"/>
    <property type="molecule type" value="Genomic_DNA"/>
</dbReference>
<evidence type="ECO:0000313" key="7">
    <source>
        <dbReference type="Proteomes" id="UP000630445"/>
    </source>
</evidence>
<sequence>MQTPRLLWCHGLHRSPHPPSILVSQRRQHIPFLARLQLQPLSVPGAIRRQMDYASTKKASVPHLVRTAAEPRQNRLYTVRLSHVDEVNPTVRLIQLTIPPHVQSLEGQAERDDGESDQPQPLTFLPGQWLDVHIPGLTDAGGYSITSTPADAQVLPSPRPPSDSPMEEETGLPPMDPRGRAPYVELAVQHAPSNPASAWLWKPKDEILGKELSIRVGGSFVWPPSGINLDEIKKVLFIAGGVGINPLISMLSHLNNNHDETALHIQHPDIHFFYSTKIPKSAVPYLPEKAPAAYLDQILFLSRLREIVRCQSESGRLRISLRLFLTNLHDDFAPLLSEPQPDLAIYARRQQPDDLAQALKGPDGVIRPEEAVCYICAPPKMTDEVASTLRGLLGDGKERVFFEKWW</sequence>
<accession>A0A8H6UNY3</accession>
<evidence type="ECO:0000313" key="5">
    <source>
        <dbReference type="EMBL" id="KAF7116658.1"/>
    </source>
</evidence>
<name>A0A8H6UNY3_9EURO</name>
<protein>
    <recommendedName>
        <fullName evidence="4">FAD-binding FR-type domain-containing protein</fullName>
    </recommendedName>
</protein>
<organism evidence="6 8">
    <name type="scientific">Aspergillus hiratsukae</name>
    <dbReference type="NCBI Taxonomy" id="1194566"/>
    <lineage>
        <taxon>Eukaryota</taxon>
        <taxon>Fungi</taxon>
        <taxon>Dikarya</taxon>
        <taxon>Ascomycota</taxon>
        <taxon>Pezizomycotina</taxon>
        <taxon>Eurotiomycetes</taxon>
        <taxon>Eurotiomycetidae</taxon>
        <taxon>Eurotiales</taxon>
        <taxon>Aspergillaceae</taxon>
        <taxon>Aspergillus</taxon>
        <taxon>Aspergillus subgen. Fumigati</taxon>
    </lineage>
</organism>
<dbReference type="EMBL" id="JACBAD010002100">
    <property type="protein sequence ID" value="KAF7116658.1"/>
    <property type="molecule type" value="Genomic_DNA"/>
</dbReference>
<dbReference type="AlphaFoldDB" id="A0A8H6UNY3"/>
<evidence type="ECO:0000256" key="2">
    <source>
        <dbReference type="ARBA" id="ARBA00023027"/>
    </source>
</evidence>
<dbReference type="InterPro" id="IPR039261">
    <property type="entry name" value="FNR_nucleotide-bd"/>
</dbReference>
<evidence type="ECO:0000313" key="8">
    <source>
        <dbReference type="Proteomes" id="UP000662466"/>
    </source>
</evidence>
<evidence type="ECO:0000259" key="4">
    <source>
        <dbReference type="PROSITE" id="PS51384"/>
    </source>
</evidence>
<comment type="caution">
    <text evidence="6">The sequence shown here is derived from an EMBL/GenBank/DDBJ whole genome shotgun (WGS) entry which is preliminary data.</text>
</comment>
<dbReference type="OrthoDB" id="436496at2759"/>
<dbReference type="InterPro" id="IPR017927">
    <property type="entry name" value="FAD-bd_FR_type"/>
</dbReference>
<keyword evidence="1" id="KW-0560">Oxidoreductase</keyword>
<dbReference type="Gene3D" id="2.40.30.10">
    <property type="entry name" value="Translation factors"/>
    <property type="match status" value="1"/>
</dbReference>
<dbReference type="GO" id="GO:0005739">
    <property type="term" value="C:mitochondrion"/>
    <property type="evidence" value="ECO:0007669"/>
    <property type="project" value="TreeGrafter"/>
</dbReference>
<dbReference type="InterPro" id="IPR013121">
    <property type="entry name" value="Fe_red_NAD-bd_6"/>
</dbReference>
<feature type="region of interest" description="Disordered" evidence="3">
    <location>
        <begin position="105"/>
        <end position="125"/>
    </location>
</feature>
<dbReference type="PANTHER" id="PTHR46505:SF1">
    <property type="entry name" value="OXIDOREDUCTASE NAD-BINDING DOMAIN-CONTAINING PROTEIN 1"/>
    <property type="match status" value="1"/>
</dbReference>
<dbReference type="GO" id="GO:0016491">
    <property type="term" value="F:oxidoreductase activity"/>
    <property type="evidence" value="ECO:0007669"/>
    <property type="project" value="UniProtKB-KW"/>
</dbReference>
<keyword evidence="2" id="KW-0520">NAD</keyword>
<dbReference type="Pfam" id="PF08030">
    <property type="entry name" value="NAD_binding_6"/>
    <property type="match status" value="1"/>
</dbReference>
<keyword evidence="7" id="KW-1185">Reference proteome</keyword>
<dbReference type="CDD" id="cd00322">
    <property type="entry name" value="FNR_like"/>
    <property type="match status" value="1"/>
</dbReference>
<feature type="region of interest" description="Disordered" evidence="3">
    <location>
        <begin position="141"/>
        <end position="180"/>
    </location>
</feature>
<evidence type="ECO:0000256" key="3">
    <source>
        <dbReference type="SAM" id="MobiDB-lite"/>
    </source>
</evidence>
<proteinExistence type="predicted"/>
<evidence type="ECO:0000313" key="6">
    <source>
        <dbReference type="EMBL" id="KAF7161397.1"/>
    </source>
</evidence>